<keyword evidence="3" id="KW-0472">Membrane</keyword>
<evidence type="ECO:0000256" key="2">
    <source>
        <dbReference type="ARBA" id="ARBA00022723"/>
    </source>
</evidence>
<name>A0ABS6EHV2_9CLOT</name>
<sequence length="220" mass="25061">MRIKKTTIKVFDMTCSSCEQKIKKEIQKLPGLIWIRINFAKSLVEVQYDSQLCSEKKLIESIEKCGYSTKRNNFSSIIGILIVVLIIFFLVIFLGLVKEPKNNINISKPIMENGVQVIKMNADYSGYSPNAFYVQKNIPVKLIIDGKNLNYCNNEIVFSSINVERKLESRENIVEFTPANGDINFSCWMGMIRGYIKVVDDINDTSDLKASDIIPNDVDL</sequence>
<evidence type="ECO:0000256" key="3">
    <source>
        <dbReference type="SAM" id="Phobius"/>
    </source>
</evidence>
<dbReference type="PANTHER" id="PTHR46594">
    <property type="entry name" value="P-TYPE CATION-TRANSPORTING ATPASE"/>
    <property type="match status" value="1"/>
</dbReference>
<dbReference type="Proteomes" id="UP000726170">
    <property type="component" value="Unassembled WGS sequence"/>
</dbReference>
<dbReference type="PROSITE" id="PS01047">
    <property type="entry name" value="HMA_1"/>
    <property type="match status" value="1"/>
</dbReference>
<dbReference type="PROSITE" id="PS50846">
    <property type="entry name" value="HMA_2"/>
    <property type="match status" value="1"/>
</dbReference>
<keyword evidence="3" id="KW-1133">Transmembrane helix</keyword>
<feature type="transmembrane region" description="Helical" evidence="3">
    <location>
        <begin position="77"/>
        <end position="97"/>
    </location>
</feature>
<feature type="domain" description="HMA" evidence="4">
    <location>
        <begin position="4"/>
        <end position="70"/>
    </location>
</feature>
<dbReference type="RefSeq" id="WP_216439257.1">
    <property type="nucleotide sequence ID" value="NZ_JAHLQF010000002.1"/>
</dbReference>
<dbReference type="EMBL" id="JAHLQF010000002">
    <property type="protein sequence ID" value="MBU5484800.1"/>
    <property type="molecule type" value="Genomic_DNA"/>
</dbReference>
<keyword evidence="2" id="KW-0479">Metal-binding</keyword>
<evidence type="ECO:0000259" key="4">
    <source>
        <dbReference type="PROSITE" id="PS50846"/>
    </source>
</evidence>
<dbReference type="PANTHER" id="PTHR46594:SF4">
    <property type="entry name" value="P-TYPE CATION-TRANSPORTING ATPASE"/>
    <property type="match status" value="1"/>
</dbReference>
<evidence type="ECO:0000313" key="6">
    <source>
        <dbReference type="Proteomes" id="UP000726170"/>
    </source>
</evidence>
<dbReference type="CDD" id="cd00371">
    <property type="entry name" value="HMA"/>
    <property type="match status" value="1"/>
</dbReference>
<accession>A0ABS6EHV2</accession>
<protein>
    <recommendedName>
        <fullName evidence="1">Copper chaperone CopZ</fullName>
    </recommendedName>
</protein>
<dbReference type="InterPro" id="IPR017969">
    <property type="entry name" value="Heavy-metal-associated_CS"/>
</dbReference>
<proteinExistence type="predicted"/>
<reference evidence="5 6" key="1">
    <citation type="submission" date="2021-06" db="EMBL/GenBank/DDBJ databases">
        <authorList>
            <person name="Sun Q."/>
            <person name="Li D."/>
        </authorList>
    </citation>
    <scope>NUCLEOTIDE SEQUENCE [LARGE SCALE GENOMIC DNA]</scope>
    <source>
        <strain evidence="5 6">MSJ-11</strain>
    </source>
</reference>
<organism evidence="5 6">
    <name type="scientific">Clostridium mobile</name>
    <dbReference type="NCBI Taxonomy" id="2841512"/>
    <lineage>
        <taxon>Bacteria</taxon>
        <taxon>Bacillati</taxon>
        <taxon>Bacillota</taxon>
        <taxon>Clostridia</taxon>
        <taxon>Eubacteriales</taxon>
        <taxon>Clostridiaceae</taxon>
        <taxon>Clostridium</taxon>
    </lineage>
</organism>
<keyword evidence="6" id="KW-1185">Reference proteome</keyword>
<evidence type="ECO:0000313" key="5">
    <source>
        <dbReference type="EMBL" id="MBU5484800.1"/>
    </source>
</evidence>
<keyword evidence="3" id="KW-0812">Transmembrane</keyword>
<comment type="caution">
    <text evidence="5">The sequence shown here is derived from an EMBL/GenBank/DDBJ whole genome shotgun (WGS) entry which is preliminary data.</text>
</comment>
<gene>
    <name evidence="5" type="ORF">KQI86_10680</name>
</gene>
<dbReference type="Pfam" id="PF00403">
    <property type="entry name" value="HMA"/>
    <property type="match status" value="1"/>
</dbReference>
<dbReference type="InterPro" id="IPR006121">
    <property type="entry name" value="HMA_dom"/>
</dbReference>
<evidence type="ECO:0000256" key="1">
    <source>
        <dbReference type="ARBA" id="ARBA00015313"/>
    </source>
</evidence>